<organism evidence="1 2">
    <name type="scientific">Polarella glacialis</name>
    <name type="common">Dinoflagellate</name>
    <dbReference type="NCBI Taxonomy" id="89957"/>
    <lineage>
        <taxon>Eukaryota</taxon>
        <taxon>Sar</taxon>
        <taxon>Alveolata</taxon>
        <taxon>Dinophyceae</taxon>
        <taxon>Suessiales</taxon>
        <taxon>Suessiaceae</taxon>
        <taxon>Polarella</taxon>
    </lineage>
</organism>
<feature type="non-terminal residue" evidence="1">
    <location>
        <position position="111"/>
    </location>
</feature>
<accession>A0A813KER3</accession>
<feature type="non-terminal residue" evidence="1">
    <location>
        <position position="1"/>
    </location>
</feature>
<sequence length="111" mass="11461">EGLCAGLYLHHSGQRASADEVSSDRGLPADLEAHLQPVPSGVAVCKDLEGLTVLVALARGSGELCDPRCACCGRACSDALPGRIQEFSGPLLLVSPWSQRGLHLSSGLVLA</sequence>
<gene>
    <name evidence="1" type="ORF">PGLA2088_LOCUS31725</name>
</gene>
<evidence type="ECO:0000313" key="2">
    <source>
        <dbReference type="Proteomes" id="UP000626109"/>
    </source>
</evidence>
<comment type="caution">
    <text evidence="1">The sequence shown here is derived from an EMBL/GenBank/DDBJ whole genome shotgun (WGS) entry which is preliminary data.</text>
</comment>
<evidence type="ECO:0000313" key="1">
    <source>
        <dbReference type="EMBL" id="CAE8700654.1"/>
    </source>
</evidence>
<dbReference type="AlphaFoldDB" id="A0A813KER3"/>
<name>A0A813KER3_POLGL</name>
<proteinExistence type="predicted"/>
<protein>
    <submittedName>
        <fullName evidence="1">Uncharacterized protein</fullName>
    </submittedName>
</protein>
<reference evidence="1" key="1">
    <citation type="submission" date="2021-02" db="EMBL/GenBank/DDBJ databases">
        <authorList>
            <person name="Dougan E. K."/>
            <person name="Rhodes N."/>
            <person name="Thang M."/>
            <person name="Chan C."/>
        </authorList>
    </citation>
    <scope>NUCLEOTIDE SEQUENCE</scope>
</reference>
<dbReference type="Proteomes" id="UP000626109">
    <property type="component" value="Unassembled WGS sequence"/>
</dbReference>
<dbReference type="EMBL" id="CAJNNW010029552">
    <property type="protein sequence ID" value="CAE8700654.1"/>
    <property type="molecule type" value="Genomic_DNA"/>
</dbReference>